<dbReference type="GO" id="GO:0003700">
    <property type="term" value="F:DNA-binding transcription factor activity"/>
    <property type="evidence" value="ECO:0007669"/>
    <property type="project" value="TreeGrafter"/>
</dbReference>
<keyword evidence="1" id="KW-0678">Repressor</keyword>
<dbReference type="Proteomes" id="UP000018511">
    <property type="component" value="Unassembled WGS sequence"/>
</dbReference>
<sequence>MNQEARYHRMLPELRKANLVEATLVCLKRHGFQGASIRKISAEAGVSVGLISHHYAGKDELVAEAYMAVTGRVMGLLREAMAQAAPNARERLSAFFRASFCAELLDPQLLDAWLAFWGAVKTADAINQVHDHSYGEYRNELSGLLATLAGEEGWQGFDADLAAISLSALLDGLWLESGLNPGTFTPDQGVLICEAWSMACRPVAGVASACRRAVDRLFSNE</sequence>
<feature type="domain" description="HTH tetR-type" evidence="6">
    <location>
        <begin position="13"/>
        <end position="73"/>
    </location>
</feature>
<dbReference type="InterPro" id="IPR036271">
    <property type="entry name" value="Tet_transcr_reg_TetR-rel_C_sf"/>
</dbReference>
<keyword evidence="4" id="KW-0804">Transcription</keyword>
<dbReference type="SUPFAM" id="SSF48498">
    <property type="entry name" value="Tetracyclin repressor-like, C-terminal domain"/>
    <property type="match status" value="1"/>
</dbReference>
<keyword evidence="2" id="KW-0805">Transcription regulation</keyword>
<proteinExistence type="predicted"/>
<dbReference type="Gene3D" id="1.10.357.10">
    <property type="entry name" value="Tetracycline Repressor, domain 2"/>
    <property type="match status" value="1"/>
</dbReference>
<keyword evidence="3 5" id="KW-0238">DNA-binding</keyword>
<dbReference type="PROSITE" id="PS50977">
    <property type="entry name" value="HTH_TETR_2"/>
    <property type="match status" value="1"/>
</dbReference>
<evidence type="ECO:0000313" key="7">
    <source>
        <dbReference type="EMBL" id="ESW36896.1"/>
    </source>
</evidence>
<name>V7D6K7_9PSED</name>
<protein>
    <submittedName>
        <fullName evidence="7">TetR family transcriptional regulator</fullName>
    </submittedName>
</protein>
<accession>V7D6K7</accession>
<dbReference type="PANTHER" id="PTHR30055">
    <property type="entry name" value="HTH-TYPE TRANSCRIPTIONAL REGULATOR RUTR"/>
    <property type="match status" value="1"/>
</dbReference>
<organism evidence="7 8">
    <name type="scientific">Pseudomonas taiwanensis SJ9</name>
    <dbReference type="NCBI Taxonomy" id="1388762"/>
    <lineage>
        <taxon>Bacteria</taxon>
        <taxon>Pseudomonadati</taxon>
        <taxon>Pseudomonadota</taxon>
        <taxon>Gammaproteobacteria</taxon>
        <taxon>Pseudomonadales</taxon>
        <taxon>Pseudomonadaceae</taxon>
        <taxon>Pseudomonas</taxon>
    </lineage>
</organism>
<comment type="caution">
    <text evidence="7">The sequence shown here is derived from an EMBL/GenBank/DDBJ whole genome shotgun (WGS) entry which is preliminary data.</text>
</comment>
<dbReference type="SUPFAM" id="SSF46689">
    <property type="entry name" value="Homeodomain-like"/>
    <property type="match status" value="1"/>
</dbReference>
<gene>
    <name evidence="7" type="ORF">O164_27045</name>
</gene>
<evidence type="ECO:0000259" key="6">
    <source>
        <dbReference type="PROSITE" id="PS50977"/>
    </source>
</evidence>
<dbReference type="GO" id="GO:0000976">
    <property type="term" value="F:transcription cis-regulatory region binding"/>
    <property type="evidence" value="ECO:0007669"/>
    <property type="project" value="TreeGrafter"/>
</dbReference>
<reference evidence="7 8" key="1">
    <citation type="submission" date="2013-10" db="EMBL/GenBank/DDBJ databases">
        <title>Whole Genome Shotgun Sequence of Pseudomonas taiwanensis SJ9.</title>
        <authorList>
            <person name="Hong S.-J."/>
            <person name="Shin J.-H."/>
        </authorList>
    </citation>
    <scope>NUCLEOTIDE SEQUENCE [LARGE SCALE GENOMIC DNA]</scope>
    <source>
        <strain evidence="7 8">SJ9</strain>
    </source>
</reference>
<evidence type="ECO:0000256" key="5">
    <source>
        <dbReference type="PROSITE-ProRule" id="PRU00335"/>
    </source>
</evidence>
<dbReference type="PANTHER" id="PTHR30055:SF228">
    <property type="entry name" value="TRANSCRIPTIONAL REGULATOR-RELATED"/>
    <property type="match status" value="1"/>
</dbReference>
<dbReference type="EMBL" id="AXUP01000464">
    <property type="protein sequence ID" value="ESW36896.1"/>
    <property type="molecule type" value="Genomic_DNA"/>
</dbReference>
<evidence type="ECO:0000313" key="8">
    <source>
        <dbReference type="Proteomes" id="UP000018511"/>
    </source>
</evidence>
<dbReference type="Pfam" id="PF13977">
    <property type="entry name" value="TetR_C_6"/>
    <property type="match status" value="1"/>
</dbReference>
<evidence type="ECO:0000256" key="2">
    <source>
        <dbReference type="ARBA" id="ARBA00023015"/>
    </source>
</evidence>
<dbReference type="InterPro" id="IPR001647">
    <property type="entry name" value="HTH_TetR"/>
</dbReference>
<dbReference type="PATRIC" id="fig|1388762.3.peg.5155"/>
<dbReference type="AlphaFoldDB" id="V7D6K7"/>
<feature type="DNA-binding region" description="H-T-H motif" evidence="5">
    <location>
        <begin position="36"/>
        <end position="55"/>
    </location>
</feature>
<evidence type="ECO:0000256" key="4">
    <source>
        <dbReference type="ARBA" id="ARBA00023163"/>
    </source>
</evidence>
<evidence type="ECO:0000256" key="3">
    <source>
        <dbReference type="ARBA" id="ARBA00023125"/>
    </source>
</evidence>
<dbReference type="InterPro" id="IPR050109">
    <property type="entry name" value="HTH-type_TetR-like_transc_reg"/>
</dbReference>
<dbReference type="InterPro" id="IPR009057">
    <property type="entry name" value="Homeodomain-like_sf"/>
</dbReference>
<evidence type="ECO:0000256" key="1">
    <source>
        <dbReference type="ARBA" id="ARBA00022491"/>
    </source>
</evidence>
<dbReference type="InterPro" id="IPR039538">
    <property type="entry name" value="BetI_C"/>
</dbReference>
<dbReference type="Pfam" id="PF00440">
    <property type="entry name" value="TetR_N"/>
    <property type="match status" value="1"/>
</dbReference>